<evidence type="ECO:0000259" key="5">
    <source>
        <dbReference type="PROSITE" id="PS50893"/>
    </source>
</evidence>
<evidence type="ECO:0000256" key="2">
    <source>
        <dbReference type="ARBA" id="ARBA00022448"/>
    </source>
</evidence>
<keyword evidence="7" id="KW-1185">Reference proteome</keyword>
<dbReference type="GO" id="GO:0016887">
    <property type="term" value="F:ATP hydrolysis activity"/>
    <property type="evidence" value="ECO:0007669"/>
    <property type="project" value="InterPro"/>
</dbReference>
<feature type="domain" description="ABC transporter" evidence="5">
    <location>
        <begin position="8"/>
        <end position="237"/>
    </location>
</feature>
<dbReference type="PANTHER" id="PTHR43335:SF4">
    <property type="entry name" value="ABC TRANSPORTER, ATP-BINDING PROTEIN"/>
    <property type="match status" value="1"/>
</dbReference>
<dbReference type="InterPro" id="IPR003593">
    <property type="entry name" value="AAA+_ATPase"/>
</dbReference>
<dbReference type="Proteomes" id="UP000198924">
    <property type="component" value="Unassembled WGS sequence"/>
</dbReference>
<accession>A0A1I4B2X0</accession>
<dbReference type="InterPro" id="IPR003439">
    <property type="entry name" value="ABC_transporter-like_ATP-bd"/>
</dbReference>
<evidence type="ECO:0000256" key="1">
    <source>
        <dbReference type="ARBA" id="ARBA00005417"/>
    </source>
</evidence>
<evidence type="ECO:0000313" key="7">
    <source>
        <dbReference type="Proteomes" id="UP000198924"/>
    </source>
</evidence>
<keyword evidence="2" id="KW-0813">Transport</keyword>
<organism evidence="6 7">
    <name type="scientific">Methylophaga sulfidovorans</name>
    <dbReference type="NCBI Taxonomy" id="45496"/>
    <lineage>
        <taxon>Bacteria</taxon>
        <taxon>Pseudomonadati</taxon>
        <taxon>Pseudomonadota</taxon>
        <taxon>Gammaproteobacteria</taxon>
        <taxon>Thiotrichales</taxon>
        <taxon>Piscirickettsiaceae</taxon>
        <taxon>Methylophaga</taxon>
    </lineage>
</organism>
<dbReference type="PANTHER" id="PTHR43335">
    <property type="entry name" value="ABC TRANSPORTER, ATP-BINDING PROTEIN"/>
    <property type="match status" value="1"/>
</dbReference>
<dbReference type="Pfam" id="PF00005">
    <property type="entry name" value="ABC_tran"/>
    <property type="match status" value="1"/>
</dbReference>
<dbReference type="Gene3D" id="3.40.50.300">
    <property type="entry name" value="P-loop containing nucleotide triphosphate hydrolases"/>
    <property type="match status" value="1"/>
</dbReference>
<proteinExistence type="inferred from homology"/>
<dbReference type="GO" id="GO:0005524">
    <property type="term" value="F:ATP binding"/>
    <property type="evidence" value="ECO:0007669"/>
    <property type="project" value="UniProtKB-KW"/>
</dbReference>
<evidence type="ECO:0000256" key="3">
    <source>
        <dbReference type="ARBA" id="ARBA00022741"/>
    </source>
</evidence>
<protein>
    <submittedName>
        <fullName evidence="6">ABC-2 type transport system ATP-binding protein</fullName>
    </submittedName>
</protein>
<dbReference type="SMART" id="SM00382">
    <property type="entry name" value="AAA"/>
    <property type="match status" value="1"/>
</dbReference>
<dbReference type="RefSeq" id="WP_091715321.1">
    <property type="nucleotide sequence ID" value="NZ_FOSH01000017.1"/>
</dbReference>
<dbReference type="PROSITE" id="PS50893">
    <property type="entry name" value="ABC_TRANSPORTER_2"/>
    <property type="match status" value="1"/>
</dbReference>
<dbReference type="OrthoDB" id="5560252at2"/>
<evidence type="ECO:0000313" key="6">
    <source>
        <dbReference type="EMBL" id="SFK63188.1"/>
    </source>
</evidence>
<evidence type="ECO:0000256" key="4">
    <source>
        <dbReference type="ARBA" id="ARBA00022840"/>
    </source>
</evidence>
<dbReference type="STRING" id="45496.SAMN04488079_11717"/>
<dbReference type="EMBL" id="FOSH01000017">
    <property type="protein sequence ID" value="SFK63188.1"/>
    <property type="molecule type" value="Genomic_DNA"/>
</dbReference>
<name>A0A1I4B2X0_9GAMM</name>
<dbReference type="AlphaFoldDB" id="A0A1I4B2X0"/>
<reference evidence="7" key="1">
    <citation type="submission" date="2016-10" db="EMBL/GenBank/DDBJ databases">
        <authorList>
            <person name="Varghese N."/>
            <person name="Submissions S."/>
        </authorList>
    </citation>
    <scope>NUCLEOTIDE SEQUENCE [LARGE SCALE GENOMIC DNA]</scope>
    <source>
        <strain evidence="7">DSM 11578</strain>
    </source>
</reference>
<keyword evidence="3" id="KW-0547">Nucleotide-binding</keyword>
<dbReference type="InterPro" id="IPR027417">
    <property type="entry name" value="P-loop_NTPase"/>
</dbReference>
<gene>
    <name evidence="6" type="ORF">SAMN04488079_11717</name>
</gene>
<comment type="similarity">
    <text evidence="1">Belongs to the ABC transporter superfamily.</text>
</comment>
<keyword evidence="4 6" id="KW-0067">ATP-binding</keyword>
<dbReference type="SUPFAM" id="SSF52540">
    <property type="entry name" value="P-loop containing nucleoside triphosphate hydrolases"/>
    <property type="match status" value="1"/>
</dbReference>
<sequence length="313" mass="34753">MTDSKLLLEAKELSRFFGDTLAVNNVSFNIKQGEVLGFLGPNGAGKSTTMRMLTGNLAPDNGQIIINGIDLLDNPKQAKACIGYLPETPPLYKEHTVTEFLQFCARLNGIAKKQQKTAVNNVIERCGLTDVSKRLIANLSKGFQQRVGIAQAIIHAPAVVILDEPTSGLDPIQIREIRQLIRDIANEHSVILSTHILPEVQMLCDRVQIISKGQLLFNDSLQMLTEQMQSTAILVGFSQPIDTQALNAINGVNNVEKIDEQHFRLSYLPEQNPTQALLKNAVENNWPLTSLMPEQHSLEDVFMKIIREEDAHV</sequence>